<evidence type="ECO:0000313" key="3">
    <source>
        <dbReference type="Proteomes" id="UP000680714"/>
    </source>
</evidence>
<evidence type="ECO:0000313" key="2">
    <source>
        <dbReference type="EMBL" id="MBR9972085.1"/>
    </source>
</evidence>
<evidence type="ECO:0000256" key="1">
    <source>
        <dbReference type="SAM" id="SignalP"/>
    </source>
</evidence>
<keyword evidence="1" id="KW-0732">Signal</keyword>
<organism evidence="2 3">
    <name type="scientific">Magnetospirillum sulfuroxidans</name>
    <dbReference type="NCBI Taxonomy" id="611300"/>
    <lineage>
        <taxon>Bacteria</taxon>
        <taxon>Pseudomonadati</taxon>
        <taxon>Pseudomonadota</taxon>
        <taxon>Alphaproteobacteria</taxon>
        <taxon>Rhodospirillales</taxon>
        <taxon>Rhodospirillaceae</taxon>
        <taxon>Magnetospirillum</taxon>
    </lineage>
</organism>
<dbReference type="EMBL" id="JAGTUF010000008">
    <property type="protein sequence ID" value="MBR9972085.1"/>
    <property type="molecule type" value="Genomic_DNA"/>
</dbReference>
<reference evidence="2 3" key="1">
    <citation type="submission" date="2021-04" db="EMBL/GenBank/DDBJ databases">
        <title>Magnetospirillum sulfuroxidans sp. nov., a facultative chemolithoautotrophic sulfur-oxidizing alphaproteobacterium isolated from freshwater sediment and proposals for Paramagetospirillum gen. nov., and Magnetospirillaceae fam. nov.</title>
        <authorList>
            <person name="Koziaeva V."/>
            <person name="Geelhoed J.S."/>
            <person name="Sorokin D.Y."/>
            <person name="Grouzdev D.S."/>
        </authorList>
    </citation>
    <scope>NUCLEOTIDE SEQUENCE [LARGE SCALE GENOMIC DNA]</scope>
    <source>
        <strain evidence="2 3">J10</strain>
    </source>
</reference>
<feature type="chain" id="PRO_5047448165" description="Secreted protein" evidence="1">
    <location>
        <begin position="20"/>
        <end position="207"/>
    </location>
</feature>
<dbReference type="PROSITE" id="PS51257">
    <property type="entry name" value="PROKAR_LIPOPROTEIN"/>
    <property type="match status" value="1"/>
</dbReference>
<feature type="signal peptide" evidence="1">
    <location>
        <begin position="1"/>
        <end position="19"/>
    </location>
</feature>
<sequence length="207" mass="22100">MRRILILLAALAAAPSAVAACRGPQGLPLPGPSLPLAEGEFRYSSEQGLGCVVSNQQGVAMAKHESAISFLPCLRVGPVVIGASRAAVEALLGEPAGVIDLDVFSESRVYEVAQRGTLRPHYVVTYRDEQVVAVQLVGPPMQIPVRFSGLTLGDDQQKLIDTLGWPEQRCQGKVDGPQLWTWPSFPIAVDVIDGYVAGFKVTWPAGK</sequence>
<keyword evidence="3" id="KW-1185">Reference proteome</keyword>
<comment type="caution">
    <text evidence="2">The sequence shown here is derived from an EMBL/GenBank/DDBJ whole genome shotgun (WGS) entry which is preliminary data.</text>
</comment>
<protein>
    <recommendedName>
        <fullName evidence="4">Secreted protein</fullName>
    </recommendedName>
</protein>
<dbReference type="RefSeq" id="WP_211548498.1">
    <property type="nucleotide sequence ID" value="NZ_JAGTUF010000008.1"/>
</dbReference>
<proteinExistence type="predicted"/>
<name>A0ABS5ICD6_9PROT</name>
<dbReference type="Proteomes" id="UP000680714">
    <property type="component" value="Unassembled WGS sequence"/>
</dbReference>
<gene>
    <name evidence="2" type="ORF">KEC16_10185</name>
</gene>
<evidence type="ECO:0008006" key="4">
    <source>
        <dbReference type="Google" id="ProtNLM"/>
    </source>
</evidence>
<accession>A0ABS5ICD6</accession>